<evidence type="ECO:0000256" key="1">
    <source>
        <dbReference type="SAM" id="MobiDB-lite"/>
    </source>
</evidence>
<comment type="caution">
    <text evidence="2">The sequence shown here is derived from an EMBL/GenBank/DDBJ whole genome shotgun (WGS) entry which is preliminary data.</text>
</comment>
<evidence type="ECO:0000313" key="2">
    <source>
        <dbReference type="EMBL" id="KAJ1132522.1"/>
    </source>
</evidence>
<proteinExistence type="predicted"/>
<reference evidence="2" key="1">
    <citation type="journal article" date="2022" name="bioRxiv">
        <title>Sequencing and chromosome-scale assembly of the giantPleurodeles waltlgenome.</title>
        <authorList>
            <person name="Brown T."/>
            <person name="Elewa A."/>
            <person name="Iarovenko S."/>
            <person name="Subramanian E."/>
            <person name="Araus A.J."/>
            <person name="Petzold A."/>
            <person name="Susuki M."/>
            <person name="Suzuki K.-i.T."/>
            <person name="Hayashi T."/>
            <person name="Toyoda A."/>
            <person name="Oliveira C."/>
            <person name="Osipova E."/>
            <person name="Leigh N.D."/>
            <person name="Simon A."/>
            <person name="Yun M.H."/>
        </authorList>
    </citation>
    <scope>NUCLEOTIDE SEQUENCE</scope>
    <source>
        <strain evidence="2">20211129_DDA</strain>
        <tissue evidence="2">Liver</tissue>
    </source>
</reference>
<feature type="region of interest" description="Disordered" evidence="1">
    <location>
        <begin position="50"/>
        <end position="95"/>
    </location>
</feature>
<gene>
    <name evidence="2" type="ORF">NDU88_010831</name>
</gene>
<dbReference type="AlphaFoldDB" id="A0AAV7PVZ8"/>
<sequence length="135" mass="14405">MKVGQRAGAGCGELHHRGGSLDPCTRARMRCIHYSGPDVHLPFSCPPEHLRTETRPGPDDRWHACQAGRGHTAAPGPWPDQGLAGGSPSERGSLTGLDAENTLFSFKREAVGVDNSVPCGWTLVLEHLGMALTSQ</sequence>
<organism evidence="2 3">
    <name type="scientific">Pleurodeles waltl</name>
    <name type="common">Iberian ribbed newt</name>
    <dbReference type="NCBI Taxonomy" id="8319"/>
    <lineage>
        <taxon>Eukaryota</taxon>
        <taxon>Metazoa</taxon>
        <taxon>Chordata</taxon>
        <taxon>Craniata</taxon>
        <taxon>Vertebrata</taxon>
        <taxon>Euteleostomi</taxon>
        <taxon>Amphibia</taxon>
        <taxon>Batrachia</taxon>
        <taxon>Caudata</taxon>
        <taxon>Salamandroidea</taxon>
        <taxon>Salamandridae</taxon>
        <taxon>Pleurodelinae</taxon>
        <taxon>Pleurodeles</taxon>
    </lineage>
</organism>
<dbReference type="EMBL" id="JANPWB010000011">
    <property type="protein sequence ID" value="KAJ1132522.1"/>
    <property type="molecule type" value="Genomic_DNA"/>
</dbReference>
<dbReference type="Proteomes" id="UP001066276">
    <property type="component" value="Chromosome 7"/>
</dbReference>
<name>A0AAV7PVZ8_PLEWA</name>
<accession>A0AAV7PVZ8</accession>
<evidence type="ECO:0000313" key="3">
    <source>
        <dbReference type="Proteomes" id="UP001066276"/>
    </source>
</evidence>
<feature type="compositionally biased region" description="Basic and acidic residues" evidence="1">
    <location>
        <begin position="50"/>
        <end position="63"/>
    </location>
</feature>
<keyword evidence="3" id="KW-1185">Reference proteome</keyword>
<protein>
    <submittedName>
        <fullName evidence="2">Uncharacterized protein</fullName>
    </submittedName>
</protein>